<evidence type="ECO:0000313" key="1">
    <source>
        <dbReference type="EMBL" id="SHE58515.1"/>
    </source>
</evidence>
<proteinExistence type="predicted"/>
<reference evidence="2" key="1">
    <citation type="submission" date="2016-11" db="EMBL/GenBank/DDBJ databases">
        <authorList>
            <person name="Varghese N."/>
            <person name="Submissions S."/>
        </authorList>
    </citation>
    <scope>NUCLEOTIDE SEQUENCE [LARGE SCALE GENOMIC DNA]</scope>
    <source>
        <strain evidence="2">DSM 27370</strain>
    </source>
</reference>
<evidence type="ECO:0000313" key="2">
    <source>
        <dbReference type="Proteomes" id="UP000184480"/>
    </source>
</evidence>
<organism evidence="1 2">
    <name type="scientific">Dysgonomonas macrotermitis</name>
    <dbReference type="NCBI Taxonomy" id="1346286"/>
    <lineage>
        <taxon>Bacteria</taxon>
        <taxon>Pseudomonadati</taxon>
        <taxon>Bacteroidota</taxon>
        <taxon>Bacteroidia</taxon>
        <taxon>Bacteroidales</taxon>
        <taxon>Dysgonomonadaceae</taxon>
        <taxon>Dysgonomonas</taxon>
    </lineage>
</organism>
<dbReference type="EMBL" id="FQUC01000001">
    <property type="protein sequence ID" value="SHE58515.1"/>
    <property type="molecule type" value="Genomic_DNA"/>
</dbReference>
<dbReference type="STRING" id="1346286.SAMN05444362_101659"/>
<dbReference type="OrthoDB" id="9975603at2"/>
<accession>A0A1M4UPD0</accession>
<name>A0A1M4UPD0_9BACT</name>
<keyword evidence="2" id="KW-1185">Reference proteome</keyword>
<gene>
    <name evidence="1" type="ORF">SAMN05444362_101659</name>
</gene>
<dbReference type="Proteomes" id="UP000184480">
    <property type="component" value="Unassembled WGS sequence"/>
</dbReference>
<sequence>MNFKKAEDSPFTIGSTQKGNTISFVPISEDKLVFRKELDKPEVLEAIRLYTEKSFEPVPKPTRIILYCNFYIKPSMLDELNSSKIISVIEGSNTKQQIIAEPLNFFDYEKLTDILFDLCKKFDL</sequence>
<dbReference type="AlphaFoldDB" id="A0A1M4UPD0"/>
<protein>
    <submittedName>
        <fullName evidence="1">Uncharacterized protein</fullName>
    </submittedName>
</protein>
<dbReference type="RefSeq" id="WP_062175764.1">
    <property type="nucleotide sequence ID" value="NZ_BBXL01000001.1"/>
</dbReference>